<dbReference type="EMBL" id="JAGFNK010000313">
    <property type="protein sequence ID" value="KAI9453228.1"/>
    <property type="molecule type" value="Genomic_DNA"/>
</dbReference>
<name>A0ACC0TY89_9AGAM</name>
<keyword evidence="2" id="KW-1185">Reference proteome</keyword>
<proteinExistence type="predicted"/>
<feature type="non-terminal residue" evidence="1">
    <location>
        <position position="87"/>
    </location>
</feature>
<comment type="caution">
    <text evidence="1">The sequence shown here is derived from an EMBL/GenBank/DDBJ whole genome shotgun (WGS) entry which is preliminary data.</text>
</comment>
<organism evidence="1 2">
    <name type="scientific">Russula earlei</name>
    <dbReference type="NCBI Taxonomy" id="71964"/>
    <lineage>
        <taxon>Eukaryota</taxon>
        <taxon>Fungi</taxon>
        <taxon>Dikarya</taxon>
        <taxon>Basidiomycota</taxon>
        <taxon>Agaricomycotina</taxon>
        <taxon>Agaricomycetes</taxon>
        <taxon>Russulales</taxon>
        <taxon>Russulaceae</taxon>
        <taxon>Russula</taxon>
    </lineage>
</organism>
<evidence type="ECO:0000313" key="2">
    <source>
        <dbReference type="Proteomes" id="UP001207468"/>
    </source>
</evidence>
<gene>
    <name evidence="1" type="ORF">F5148DRAFT_1233918</name>
</gene>
<reference evidence="1" key="1">
    <citation type="submission" date="2021-03" db="EMBL/GenBank/DDBJ databases">
        <title>Evolutionary priming and transition to the ectomycorrhizal habit in an iconic lineage of mushroom-forming fungi: is preadaptation a requirement?</title>
        <authorList>
            <consortium name="DOE Joint Genome Institute"/>
            <person name="Looney B.P."/>
            <person name="Miyauchi S."/>
            <person name="Morin E."/>
            <person name="Drula E."/>
            <person name="Courty P.E."/>
            <person name="Chicoki N."/>
            <person name="Fauchery L."/>
            <person name="Kohler A."/>
            <person name="Kuo A."/>
            <person name="LaButti K."/>
            <person name="Pangilinan J."/>
            <person name="Lipzen A."/>
            <person name="Riley R."/>
            <person name="Andreopoulos W."/>
            <person name="He G."/>
            <person name="Johnson J."/>
            <person name="Barry K.W."/>
            <person name="Grigoriev I.V."/>
            <person name="Nagy L."/>
            <person name="Hibbett D."/>
            <person name="Henrissat B."/>
            <person name="Matheny P.B."/>
            <person name="Labbe J."/>
            <person name="Martin A.F."/>
        </authorList>
    </citation>
    <scope>NUCLEOTIDE SEQUENCE</scope>
    <source>
        <strain evidence="1">BPL698</strain>
    </source>
</reference>
<accession>A0ACC0TY89</accession>
<dbReference type="Proteomes" id="UP001207468">
    <property type="component" value="Unassembled WGS sequence"/>
</dbReference>
<sequence length="87" mass="9646">MHISVFAIFCLAVGIAPSLALPSGQGNPGLYRDSQGRVLSYYASPSRLIQGQISVEEYLDDCKKTRQEAKRLEEKKAREREASEASE</sequence>
<protein>
    <submittedName>
        <fullName evidence="1">Uncharacterized protein</fullName>
    </submittedName>
</protein>
<evidence type="ECO:0000313" key="1">
    <source>
        <dbReference type="EMBL" id="KAI9453228.1"/>
    </source>
</evidence>